<dbReference type="RefSeq" id="XP_011396578.1">
    <property type="nucleotide sequence ID" value="XM_011398276.1"/>
</dbReference>
<gene>
    <name evidence="2" type="ORF">F751_0916</name>
</gene>
<reference evidence="2 3" key="1">
    <citation type="journal article" date="2014" name="BMC Genomics">
        <title>Oil accumulation mechanisms of the oleaginous microalga Chlorella protothecoides revealed through its genome, transcriptomes, and proteomes.</title>
        <authorList>
            <person name="Gao C."/>
            <person name="Wang Y."/>
            <person name="Shen Y."/>
            <person name="Yan D."/>
            <person name="He X."/>
            <person name="Dai J."/>
            <person name="Wu Q."/>
        </authorList>
    </citation>
    <scope>NUCLEOTIDE SEQUENCE [LARGE SCALE GENOMIC DNA]</scope>
    <source>
        <strain evidence="2 3">0710</strain>
    </source>
</reference>
<dbReference type="KEGG" id="apro:F751_0916"/>
<evidence type="ECO:0000313" key="2">
    <source>
        <dbReference type="EMBL" id="KFM23702.1"/>
    </source>
</evidence>
<dbReference type="Proteomes" id="UP000028924">
    <property type="component" value="Unassembled WGS sequence"/>
</dbReference>
<keyword evidence="3" id="KW-1185">Reference proteome</keyword>
<name>A0A087SD98_AUXPR</name>
<dbReference type="AlphaFoldDB" id="A0A087SD98"/>
<organism evidence="2 3">
    <name type="scientific">Auxenochlorella protothecoides</name>
    <name type="common">Green microalga</name>
    <name type="synonym">Chlorella protothecoides</name>
    <dbReference type="NCBI Taxonomy" id="3075"/>
    <lineage>
        <taxon>Eukaryota</taxon>
        <taxon>Viridiplantae</taxon>
        <taxon>Chlorophyta</taxon>
        <taxon>core chlorophytes</taxon>
        <taxon>Trebouxiophyceae</taxon>
        <taxon>Chlorellales</taxon>
        <taxon>Chlorellaceae</taxon>
        <taxon>Auxenochlorella</taxon>
    </lineage>
</organism>
<proteinExistence type="predicted"/>
<dbReference type="GeneID" id="23612307"/>
<protein>
    <submittedName>
        <fullName evidence="2">Uncharacterized protein</fullName>
    </submittedName>
</protein>
<dbReference type="EMBL" id="KL662098">
    <property type="protein sequence ID" value="KFM23702.1"/>
    <property type="molecule type" value="Genomic_DNA"/>
</dbReference>
<feature type="compositionally biased region" description="Low complexity" evidence="1">
    <location>
        <begin position="62"/>
        <end position="75"/>
    </location>
</feature>
<feature type="compositionally biased region" description="Low complexity" evidence="1">
    <location>
        <begin position="41"/>
        <end position="52"/>
    </location>
</feature>
<accession>A0A087SD98</accession>
<evidence type="ECO:0000256" key="1">
    <source>
        <dbReference type="SAM" id="MobiDB-lite"/>
    </source>
</evidence>
<sequence>MRMRTPSTALIWLITAPPRPITTPTRSSGTAMTRLVVPTPAAAAAAAWGRKAPAPPPGGGAAPPQASAGAAAGGPKPRLTSVSSG</sequence>
<evidence type="ECO:0000313" key="3">
    <source>
        <dbReference type="Proteomes" id="UP000028924"/>
    </source>
</evidence>
<feature type="region of interest" description="Disordered" evidence="1">
    <location>
        <begin position="41"/>
        <end position="85"/>
    </location>
</feature>